<reference evidence="5" key="1">
    <citation type="submission" date="2021-10" db="EMBL/GenBank/DDBJ databases">
        <title>Melipona bicolor Genome sequencing and assembly.</title>
        <authorList>
            <person name="Araujo N.S."/>
            <person name="Arias M.C."/>
        </authorList>
    </citation>
    <scope>NUCLEOTIDE SEQUENCE</scope>
    <source>
        <strain evidence="5">USP_2M_L1-L4_2017</strain>
        <tissue evidence="5">Whole body</tissue>
    </source>
</reference>
<feature type="domain" description="Helicase ATP-binding" evidence="4">
    <location>
        <begin position="215"/>
        <end position="415"/>
    </location>
</feature>
<dbReference type="GO" id="GO:0043186">
    <property type="term" value="C:P granule"/>
    <property type="evidence" value="ECO:0007669"/>
    <property type="project" value="TreeGrafter"/>
</dbReference>
<dbReference type="EMBL" id="JAHYIQ010000011">
    <property type="protein sequence ID" value="KAK1128024.1"/>
    <property type="molecule type" value="Genomic_DNA"/>
</dbReference>
<dbReference type="InterPro" id="IPR041679">
    <property type="entry name" value="DNA2/NAM7-like_C"/>
</dbReference>
<comment type="caution">
    <text evidence="5">The sequence shown here is derived from an EMBL/GenBank/DDBJ whole genome shotgun (WGS) entry which is preliminary data.</text>
</comment>
<dbReference type="PANTHER" id="PTHR10887">
    <property type="entry name" value="DNA2/NAM7 HELICASE FAMILY"/>
    <property type="match status" value="1"/>
</dbReference>
<dbReference type="GO" id="GO:0032574">
    <property type="term" value="F:5'-3' RNA helicase activity"/>
    <property type="evidence" value="ECO:0007669"/>
    <property type="project" value="InterPro"/>
</dbReference>
<feature type="domain" description="AAA+ ATPase" evidence="3">
    <location>
        <begin position="237"/>
        <end position="418"/>
    </location>
</feature>
<protein>
    <recommendedName>
        <fullName evidence="7">RNA helicase</fullName>
    </recommendedName>
</protein>
<dbReference type="GO" id="GO:0035194">
    <property type="term" value="P:regulatory ncRNA-mediated post-transcriptional gene silencing"/>
    <property type="evidence" value="ECO:0007669"/>
    <property type="project" value="TreeGrafter"/>
</dbReference>
<dbReference type="Pfam" id="PF13086">
    <property type="entry name" value="AAA_11"/>
    <property type="match status" value="2"/>
</dbReference>
<dbReference type="GO" id="GO:0003723">
    <property type="term" value="F:RNA binding"/>
    <property type="evidence" value="ECO:0007669"/>
    <property type="project" value="InterPro"/>
</dbReference>
<organism evidence="5 6">
    <name type="scientific">Melipona bicolor</name>
    <dbReference type="NCBI Taxonomy" id="60889"/>
    <lineage>
        <taxon>Eukaryota</taxon>
        <taxon>Metazoa</taxon>
        <taxon>Ecdysozoa</taxon>
        <taxon>Arthropoda</taxon>
        <taxon>Hexapoda</taxon>
        <taxon>Insecta</taxon>
        <taxon>Pterygota</taxon>
        <taxon>Neoptera</taxon>
        <taxon>Endopterygota</taxon>
        <taxon>Hymenoptera</taxon>
        <taxon>Apocrita</taxon>
        <taxon>Aculeata</taxon>
        <taxon>Apoidea</taxon>
        <taxon>Anthophila</taxon>
        <taxon>Apidae</taxon>
        <taxon>Melipona</taxon>
    </lineage>
</organism>
<gene>
    <name evidence="5" type="ORF">K0M31_003517</name>
</gene>
<dbReference type="CDD" id="cd18038">
    <property type="entry name" value="DEXXQc_Helz-like"/>
    <property type="match status" value="1"/>
</dbReference>
<evidence type="ECO:0008006" key="7">
    <source>
        <dbReference type="Google" id="ProtNLM"/>
    </source>
</evidence>
<dbReference type="InterPro" id="IPR045055">
    <property type="entry name" value="DNA2/NAM7-like"/>
</dbReference>
<dbReference type="SMART" id="SM00382">
    <property type="entry name" value="AAA"/>
    <property type="match status" value="1"/>
</dbReference>
<evidence type="ECO:0000313" key="6">
    <source>
        <dbReference type="Proteomes" id="UP001177670"/>
    </source>
</evidence>
<name>A0AA40FZC2_9HYME</name>
<dbReference type="InterPro" id="IPR026122">
    <property type="entry name" value="MOV-10/SDE3_DEXXQ/H-box"/>
</dbReference>
<dbReference type="Pfam" id="PF13087">
    <property type="entry name" value="AAA_12"/>
    <property type="match status" value="1"/>
</dbReference>
<dbReference type="PANTHER" id="PTHR10887:SF419">
    <property type="entry name" value="RNA HELICASE MOV10L1"/>
    <property type="match status" value="1"/>
</dbReference>
<evidence type="ECO:0000259" key="3">
    <source>
        <dbReference type="SMART" id="SM00382"/>
    </source>
</evidence>
<accession>A0AA40FZC2</accession>
<evidence type="ECO:0000313" key="5">
    <source>
        <dbReference type="EMBL" id="KAK1128024.1"/>
    </source>
</evidence>
<keyword evidence="1" id="KW-0943">RNA-mediated gene silencing</keyword>
<evidence type="ECO:0000256" key="2">
    <source>
        <dbReference type="ARBA" id="ARBA00048432"/>
    </source>
</evidence>
<dbReference type="Gene3D" id="3.40.50.300">
    <property type="entry name" value="P-loop containing nucleotide triphosphate hydrolases"/>
    <property type="match status" value="2"/>
</dbReference>
<dbReference type="GO" id="GO:0003678">
    <property type="term" value="F:DNA helicase activity"/>
    <property type="evidence" value="ECO:0007669"/>
    <property type="project" value="UniProtKB-EC"/>
</dbReference>
<dbReference type="InterPro" id="IPR027417">
    <property type="entry name" value="P-loop_NTPase"/>
</dbReference>
<dbReference type="AlphaFoldDB" id="A0AA40FZC2"/>
<evidence type="ECO:0000256" key="1">
    <source>
        <dbReference type="ARBA" id="ARBA00023158"/>
    </source>
</evidence>
<dbReference type="SUPFAM" id="SSF52540">
    <property type="entry name" value="P-loop containing nucleoside triphosphate hydrolases"/>
    <property type="match status" value="1"/>
</dbReference>
<dbReference type="GO" id="GO:0005829">
    <property type="term" value="C:cytosol"/>
    <property type="evidence" value="ECO:0007669"/>
    <property type="project" value="TreeGrafter"/>
</dbReference>
<dbReference type="InterPro" id="IPR014001">
    <property type="entry name" value="Helicase_ATP-bd"/>
</dbReference>
<sequence>MANKQRSRVVTKTHCTSFKVCKLIKLPRISPPADLYAALNNTSPKNNKLYNGYVNFIDYLLRMKKIDTKFYLILFRMLLYLEEHELQSRYNLKNQKLRCVSNKFEIIVPTLDKYNPFITIGDEVTIQSKDLQHSYNFKIINITWKKVYVAISDEFPISQLLENEVDISFHSVNWPLRCYHYVLDNMCHYNLENLINPKINTHHYILSKVDFDWVHKSVANNEEQKTAVKNILNNSSYPAPYIIFGPPGTGKTTTVVEAICQIRKEYRSKNILVCTASNAAADEIAKRLLHLLPHKDIFRMYSASKLSSDIDKQIYPRSNFINDMILYLPKEIFIWKKIVISTFVTCMRLVNLKLQTDHFSYIFIDEASQNIELESLIPFIVTNNKTEATSHAQVIIAGDPYQLGPMITCKKIEHLLGKSLLERLMECEPYQKVNNKYNSRYITKLIHNYRSKEAIIYTSNKEFYESELLCFKKKNTHSIISNWRIFSEKTFPVLFIEVEGEETRTPCASVYNEREINVVRAVVKELMLSKIGSRKIKGEDIGILTPFKQQKIMIEKYVESNNITVGTIETFQGQEREIIILSTVRSKIFVHNNKRHIGFLSNPKRCNVAVTRAKDFLIVIGNPLILREEKYWYTLWQYCKENNATIFVKNIEVFNI</sequence>
<dbReference type="Proteomes" id="UP001177670">
    <property type="component" value="Unassembled WGS sequence"/>
</dbReference>
<dbReference type="CDD" id="cd18808">
    <property type="entry name" value="SF1_C_Upf1"/>
    <property type="match status" value="1"/>
</dbReference>
<keyword evidence="6" id="KW-1185">Reference proteome</keyword>
<dbReference type="InterPro" id="IPR047187">
    <property type="entry name" value="SF1_C_Upf1"/>
</dbReference>
<dbReference type="InterPro" id="IPR041677">
    <property type="entry name" value="DNA2/NAM7_AAA_11"/>
</dbReference>
<comment type="catalytic activity">
    <reaction evidence="2">
        <text>ATP + H2O = ADP + phosphate + H(+)</text>
        <dbReference type="Rhea" id="RHEA:13065"/>
        <dbReference type="ChEBI" id="CHEBI:15377"/>
        <dbReference type="ChEBI" id="CHEBI:15378"/>
        <dbReference type="ChEBI" id="CHEBI:30616"/>
        <dbReference type="ChEBI" id="CHEBI:43474"/>
        <dbReference type="ChEBI" id="CHEBI:456216"/>
        <dbReference type="EC" id="3.6.4.12"/>
    </reaction>
    <physiologicalReaction direction="left-to-right" evidence="2">
        <dbReference type="Rhea" id="RHEA:13066"/>
    </physiologicalReaction>
</comment>
<proteinExistence type="predicted"/>
<dbReference type="SMART" id="SM00487">
    <property type="entry name" value="DEXDc"/>
    <property type="match status" value="1"/>
</dbReference>
<dbReference type="InterPro" id="IPR003593">
    <property type="entry name" value="AAA+_ATPase"/>
</dbReference>
<evidence type="ECO:0000259" key="4">
    <source>
        <dbReference type="SMART" id="SM00487"/>
    </source>
</evidence>